<dbReference type="Pfam" id="PF07977">
    <property type="entry name" value="FabA"/>
    <property type="match status" value="1"/>
</dbReference>
<dbReference type="EMBL" id="ACVN02000035">
    <property type="protein sequence ID" value="ERK62183.1"/>
    <property type="molecule type" value="Genomic_DNA"/>
</dbReference>
<name>U2S965_9ACTN</name>
<comment type="similarity">
    <text evidence="3">Belongs to the thioester dehydratase family. FabZ subfamily.</text>
</comment>
<keyword evidence="5" id="KW-0963">Cytoplasm</keyword>
<evidence type="ECO:0000256" key="1">
    <source>
        <dbReference type="ARBA" id="ARBA00001055"/>
    </source>
</evidence>
<evidence type="ECO:0000256" key="10">
    <source>
        <dbReference type="ARBA" id="ARBA00025049"/>
    </source>
</evidence>
<keyword evidence="8" id="KW-0443">Lipid metabolism</keyword>
<evidence type="ECO:0000256" key="7">
    <source>
        <dbReference type="ARBA" id="ARBA00022556"/>
    </source>
</evidence>
<keyword evidence="7" id="KW-0441">Lipid A biosynthesis</keyword>
<dbReference type="InterPro" id="IPR013114">
    <property type="entry name" value="FabA_FabZ"/>
</dbReference>
<comment type="function">
    <text evidence="10">Involved in unsaturated fatty acids biosynthesis. Catalyzes the dehydration of short chain beta-hydroxyacyl-ACPs and long chain saturated and unsaturated beta-hydroxyacyl-ACPs.</text>
</comment>
<proteinExistence type="inferred from homology"/>
<dbReference type="GO" id="GO:0009245">
    <property type="term" value="P:lipid A biosynthetic process"/>
    <property type="evidence" value="ECO:0007669"/>
    <property type="project" value="UniProtKB-KW"/>
</dbReference>
<accession>U2S965</accession>
<evidence type="ECO:0000256" key="6">
    <source>
        <dbReference type="ARBA" id="ARBA00022516"/>
    </source>
</evidence>
<dbReference type="EC" id="4.2.1.59" evidence="4"/>
<sequence>MMFTSVITRPLPTSSTGHGESVLHDYAADRIRKMLPHRAPMLLLDRAYDVEPGVCGYGIKAVSVNEPYFAGHYPDEPIMPGVLIVEAMAQLVAVIYVSEHLENAVDGSGEDQSSRVGYLGAIRSMKFSRLVVPGDVLTLKARMGTRLGGLRTVRVSAAVGRAAVASGELIVSERA</sequence>
<dbReference type="CDD" id="cd01288">
    <property type="entry name" value="FabZ"/>
    <property type="match status" value="1"/>
</dbReference>
<dbReference type="PANTHER" id="PTHR30272:SF1">
    <property type="entry name" value="3-HYDROXYACYL-[ACYL-CARRIER-PROTEIN] DEHYDRATASE"/>
    <property type="match status" value="1"/>
</dbReference>
<dbReference type="GO" id="GO:0005737">
    <property type="term" value="C:cytoplasm"/>
    <property type="evidence" value="ECO:0007669"/>
    <property type="project" value="UniProtKB-SubCell"/>
</dbReference>
<evidence type="ECO:0000256" key="3">
    <source>
        <dbReference type="ARBA" id="ARBA00009174"/>
    </source>
</evidence>
<dbReference type="GO" id="GO:0016020">
    <property type="term" value="C:membrane"/>
    <property type="evidence" value="ECO:0007669"/>
    <property type="project" value="GOC"/>
</dbReference>
<organism evidence="11 12">
    <name type="scientific">Propionibacterium acidifaciens F0233</name>
    <dbReference type="NCBI Taxonomy" id="553198"/>
    <lineage>
        <taxon>Bacteria</taxon>
        <taxon>Bacillati</taxon>
        <taxon>Actinomycetota</taxon>
        <taxon>Actinomycetes</taxon>
        <taxon>Propionibacteriales</taxon>
        <taxon>Propionibacteriaceae</taxon>
        <taxon>Propionibacterium</taxon>
    </lineage>
</organism>
<evidence type="ECO:0000313" key="11">
    <source>
        <dbReference type="EMBL" id="ERK62183.1"/>
    </source>
</evidence>
<evidence type="ECO:0000256" key="4">
    <source>
        <dbReference type="ARBA" id="ARBA00013167"/>
    </source>
</evidence>
<dbReference type="InterPro" id="IPR029069">
    <property type="entry name" value="HotDog_dom_sf"/>
</dbReference>
<keyword evidence="9" id="KW-0456">Lyase</keyword>
<dbReference type="SUPFAM" id="SSF54637">
    <property type="entry name" value="Thioesterase/thiol ester dehydrase-isomerase"/>
    <property type="match status" value="1"/>
</dbReference>
<comment type="caution">
    <text evidence="11">The sequence shown here is derived from an EMBL/GenBank/DDBJ whole genome shotgun (WGS) entry which is preliminary data.</text>
</comment>
<dbReference type="GeneID" id="95359919"/>
<evidence type="ECO:0000256" key="8">
    <source>
        <dbReference type="ARBA" id="ARBA00023098"/>
    </source>
</evidence>
<evidence type="ECO:0000256" key="2">
    <source>
        <dbReference type="ARBA" id="ARBA00004496"/>
    </source>
</evidence>
<dbReference type="AlphaFoldDB" id="U2S965"/>
<dbReference type="GO" id="GO:0019171">
    <property type="term" value="F:(3R)-hydroxyacyl-[acyl-carrier-protein] dehydratase activity"/>
    <property type="evidence" value="ECO:0007669"/>
    <property type="project" value="UniProtKB-EC"/>
</dbReference>
<keyword evidence="6" id="KW-0444">Lipid biosynthesis</keyword>
<evidence type="ECO:0000313" key="12">
    <source>
        <dbReference type="Proteomes" id="UP000017052"/>
    </source>
</evidence>
<comment type="subcellular location">
    <subcellularLocation>
        <location evidence="2">Cytoplasm</location>
    </subcellularLocation>
</comment>
<gene>
    <name evidence="11" type="ORF">HMPREF0682_2850</name>
</gene>
<dbReference type="FunFam" id="3.10.129.10:FF:000001">
    <property type="entry name" value="3-hydroxyacyl-[acyl-carrier-protein] dehydratase FabZ"/>
    <property type="match status" value="1"/>
</dbReference>
<dbReference type="Proteomes" id="UP000017052">
    <property type="component" value="Unassembled WGS sequence"/>
</dbReference>
<dbReference type="NCBIfam" id="NF000582">
    <property type="entry name" value="PRK00006.1"/>
    <property type="match status" value="1"/>
</dbReference>
<dbReference type="Gene3D" id="3.10.129.10">
    <property type="entry name" value="Hotdog Thioesterase"/>
    <property type="match status" value="1"/>
</dbReference>
<keyword evidence="12" id="KW-1185">Reference proteome</keyword>
<evidence type="ECO:0000256" key="5">
    <source>
        <dbReference type="ARBA" id="ARBA00022490"/>
    </source>
</evidence>
<reference evidence="11" key="1">
    <citation type="submission" date="2013-08" db="EMBL/GenBank/DDBJ databases">
        <authorList>
            <person name="Durkin A.S."/>
            <person name="Haft D.R."/>
            <person name="McCorrison J."/>
            <person name="Torralba M."/>
            <person name="Gillis M."/>
            <person name="Haft D.H."/>
            <person name="Methe B."/>
            <person name="Sutton G."/>
            <person name="Nelson K.E."/>
        </authorList>
    </citation>
    <scope>NUCLEOTIDE SEQUENCE [LARGE SCALE GENOMIC DNA]</scope>
    <source>
        <strain evidence="11">F0233</strain>
    </source>
</reference>
<comment type="catalytic activity">
    <reaction evidence="1">
        <text>a (3R)-hydroxyacyl-[ACP] = a (2E)-enoyl-[ACP] + H2O</text>
        <dbReference type="Rhea" id="RHEA:13097"/>
        <dbReference type="Rhea" id="RHEA-COMP:9925"/>
        <dbReference type="Rhea" id="RHEA-COMP:9945"/>
        <dbReference type="ChEBI" id="CHEBI:15377"/>
        <dbReference type="ChEBI" id="CHEBI:78784"/>
        <dbReference type="ChEBI" id="CHEBI:78827"/>
        <dbReference type="EC" id="4.2.1.59"/>
    </reaction>
</comment>
<dbReference type="RefSeq" id="WP_021796399.1">
    <property type="nucleotide sequence ID" value="NZ_ACVN02000035.1"/>
</dbReference>
<dbReference type="PANTHER" id="PTHR30272">
    <property type="entry name" value="3-HYDROXYACYL-[ACYL-CARRIER-PROTEIN] DEHYDRATASE"/>
    <property type="match status" value="1"/>
</dbReference>
<evidence type="ECO:0000256" key="9">
    <source>
        <dbReference type="ARBA" id="ARBA00023239"/>
    </source>
</evidence>
<protein>
    <recommendedName>
        <fullName evidence="4">3-hydroxyacyl-[acyl-carrier-protein] dehydratase</fullName>
        <ecNumber evidence="4">4.2.1.59</ecNumber>
    </recommendedName>
</protein>